<evidence type="ECO:0000256" key="4">
    <source>
        <dbReference type="PIRNR" id="PIRNR006078"/>
    </source>
</evidence>
<dbReference type="InterPro" id="IPR018193">
    <property type="entry name" value="Glyc_kinase_flavodox-like_fold"/>
</dbReference>
<dbReference type="PANTHER" id="PTHR21599:SF0">
    <property type="entry name" value="GLYCERATE KINASE"/>
    <property type="match status" value="1"/>
</dbReference>
<organism evidence="5 6">
    <name type="scientific">Enterococcus canis</name>
    <dbReference type="NCBI Taxonomy" id="214095"/>
    <lineage>
        <taxon>Bacteria</taxon>
        <taxon>Bacillati</taxon>
        <taxon>Bacillota</taxon>
        <taxon>Bacilli</taxon>
        <taxon>Lactobacillales</taxon>
        <taxon>Enterococcaceae</taxon>
        <taxon>Enterococcus</taxon>
    </lineage>
</organism>
<keyword evidence="3 4" id="KW-0418">Kinase</keyword>
<gene>
    <name evidence="5" type="ORF">RU97_GL000459</name>
</gene>
<evidence type="ECO:0000256" key="1">
    <source>
        <dbReference type="ARBA" id="ARBA00006284"/>
    </source>
</evidence>
<dbReference type="Proteomes" id="UP000181884">
    <property type="component" value="Unassembled WGS sequence"/>
</dbReference>
<dbReference type="GO" id="GO:0008887">
    <property type="term" value="F:glycerate kinase activity"/>
    <property type="evidence" value="ECO:0007669"/>
    <property type="project" value="UniProtKB-UniRule"/>
</dbReference>
<dbReference type="PANTHER" id="PTHR21599">
    <property type="entry name" value="GLYCERATE KINASE"/>
    <property type="match status" value="1"/>
</dbReference>
<dbReference type="InterPro" id="IPR004381">
    <property type="entry name" value="Glycerate_kinase"/>
</dbReference>
<dbReference type="EMBL" id="JXKH01000001">
    <property type="protein sequence ID" value="OJG20226.1"/>
    <property type="molecule type" value="Genomic_DNA"/>
</dbReference>
<comment type="similarity">
    <text evidence="1 4">Belongs to the glycerate kinase type-1 family.</text>
</comment>
<proteinExistence type="inferred from homology"/>
<evidence type="ECO:0000313" key="5">
    <source>
        <dbReference type="EMBL" id="OJG20226.1"/>
    </source>
</evidence>
<name>A0A1L8RKE1_9ENTE</name>
<dbReference type="Pfam" id="PF02595">
    <property type="entry name" value="Gly_kinase"/>
    <property type="match status" value="1"/>
</dbReference>
<dbReference type="STRING" id="214095.RU97_GL000459"/>
<dbReference type="InterPro" id="IPR018197">
    <property type="entry name" value="Glycerate_kinase_RE-like"/>
</dbReference>
<evidence type="ECO:0000313" key="6">
    <source>
        <dbReference type="Proteomes" id="UP000181884"/>
    </source>
</evidence>
<keyword evidence="2 4" id="KW-0808">Transferase</keyword>
<keyword evidence="6" id="KW-1185">Reference proteome</keyword>
<protein>
    <submittedName>
        <fullName evidence="5">Glycerate kinase</fullName>
    </submittedName>
</protein>
<dbReference type="AlphaFoldDB" id="A0A1L8RKE1"/>
<accession>A0A1L8RKE1</accession>
<reference evidence="5 6" key="1">
    <citation type="submission" date="2014-12" db="EMBL/GenBank/DDBJ databases">
        <title>Draft genome sequences of 29 type strains of Enterococci.</title>
        <authorList>
            <person name="Zhong Z."/>
            <person name="Sun Z."/>
            <person name="Liu W."/>
            <person name="Zhang W."/>
            <person name="Zhang H."/>
        </authorList>
    </citation>
    <scope>NUCLEOTIDE SEQUENCE [LARGE SCALE GENOMIC DNA]</scope>
    <source>
        <strain evidence="5 6">DSM 17029</strain>
    </source>
</reference>
<dbReference type="NCBIfam" id="TIGR00045">
    <property type="entry name" value="glycerate kinase"/>
    <property type="match status" value="1"/>
</dbReference>
<evidence type="ECO:0000256" key="3">
    <source>
        <dbReference type="ARBA" id="ARBA00022777"/>
    </source>
</evidence>
<dbReference type="GO" id="GO:0031388">
    <property type="term" value="P:organic acid phosphorylation"/>
    <property type="evidence" value="ECO:0007669"/>
    <property type="project" value="UniProtKB-UniRule"/>
</dbReference>
<comment type="caution">
    <text evidence="5">The sequence shown here is derived from an EMBL/GenBank/DDBJ whole genome shotgun (WGS) entry which is preliminary data.</text>
</comment>
<dbReference type="RefSeq" id="WP_067392453.1">
    <property type="nucleotide sequence ID" value="NZ_JXKH01000001.1"/>
</dbReference>
<dbReference type="InterPro" id="IPR036129">
    <property type="entry name" value="Glycerate_kinase_sf"/>
</dbReference>
<dbReference type="SUPFAM" id="SSF110738">
    <property type="entry name" value="Glycerate kinase I"/>
    <property type="match status" value="1"/>
</dbReference>
<evidence type="ECO:0000256" key="2">
    <source>
        <dbReference type="ARBA" id="ARBA00022679"/>
    </source>
</evidence>
<dbReference type="Gene3D" id="3.40.50.10350">
    <property type="entry name" value="Glycerate kinase, domain 1"/>
    <property type="match status" value="1"/>
</dbReference>
<dbReference type="Gene3D" id="3.90.1510.10">
    <property type="entry name" value="Glycerate kinase, domain 2"/>
    <property type="match status" value="1"/>
</dbReference>
<dbReference type="PIRSF" id="PIRSF006078">
    <property type="entry name" value="GlxK"/>
    <property type="match status" value="1"/>
</dbReference>
<sequence>MKVVIAMDSFKGSISAKEASQAVAEGLAACSRVRSVVLPMSDGGDGVLSVLAEYVEGTFHPVETVDLTGTPLTATYFECEWKGITTAFIESAQIVGLPASPSSTTVANGSSFGVGQVIRQAFADGMEEVIVFLGGTGVSDGGLGLLQAFGAKIYDQAGDLLPTNCNTLLEAAQMDLSELILPDKPLIAAVDVENPYWGKQGAFQMFAAQKGASEEQIARLDSQAINLAQSAKELALLNAYPGAGAAGGLGGGVILLGGTIVQGFRLIREASGIDQHLTDAHWVITGEGRMDQQSNLGKVPFQVAKLGNEHHLPVTALVGEKGEIANIEELFAGVFAIQKGPVDQKAAMEASYTRQNLAETALELYRFGYTIR</sequence>